<feature type="signal peptide" evidence="1">
    <location>
        <begin position="1"/>
        <end position="17"/>
    </location>
</feature>
<dbReference type="EMBL" id="LAOR01000066">
    <property type="protein sequence ID" value="KJW06962.1"/>
    <property type="molecule type" value="Genomic_DNA"/>
</dbReference>
<accession>A0A0F3RJX9</accession>
<feature type="chain" id="PRO_5011034354" evidence="1">
    <location>
        <begin position="18"/>
        <end position="55"/>
    </location>
</feature>
<evidence type="ECO:0000313" key="4">
    <source>
        <dbReference type="Proteomes" id="UP000033580"/>
    </source>
</evidence>
<evidence type="ECO:0000313" key="3">
    <source>
        <dbReference type="EMBL" id="KJW06962.1"/>
    </source>
</evidence>
<name>A0A0F3RJX9_ORITS</name>
<gene>
    <name evidence="3" type="ORF">OTUT144_0991</name>
    <name evidence="2" type="ORF">OTUT144_1388</name>
</gene>
<proteinExistence type="predicted"/>
<organism evidence="2 4">
    <name type="scientific">Orientia tsutsugamushi str. UT144</name>
    <dbReference type="NCBI Taxonomy" id="1441384"/>
    <lineage>
        <taxon>Bacteria</taxon>
        <taxon>Pseudomonadati</taxon>
        <taxon>Pseudomonadota</taxon>
        <taxon>Alphaproteobacteria</taxon>
        <taxon>Rickettsiales</taxon>
        <taxon>Rickettsiaceae</taxon>
        <taxon>Rickettsieae</taxon>
        <taxon>Orientia</taxon>
    </lineage>
</organism>
<dbReference type="PATRIC" id="fig|1441384.3.peg.105"/>
<sequence length="55" mass="6328">MKFLLLLLGCMSLTSFFFESNFDCKIPKGLKCKSLYEIKNMVAQGVFDIDNLEKD</sequence>
<protein>
    <submittedName>
        <fullName evidence="2">Putative conjugative transfer protein</fullName>
    </submittedName>
</protein>
<comment type="caution">
    <text evidence="2">The sequence shown here is derived from an EMBL/GenBank/DDBJ whole genome shotgun (WGS) entry which is preliminary data.</text>
</comment>
<evidence type="ECO:0000256" key="1">
    <source>
        <dbReference type="SAM" id="SignalP"/>
    </source>
</evidence>
<dbReference type="Proteomes" id="UP000033580">
    <property type="component" value="Unassembled WGS sequence"/>
</dbReference>
<reference evidence="2 4" key="1">
    <citation type="submission" date="2015-01" db="EMBL/GenBank/DDBJ databases">
        <title>Genome Sequencing of Rickettsiales.</title>
        <authorList>
            <person name="Daugherty S.C."/>
            <person name="Su Q."/>
            <person name="Abolude K."/>
            <person name="Beier-Sexton M."/>
            <person name="Carlyon J.A."/>
            <person name="Carter R."/>
            <person name="Day N.P."/>
            <person name="Dumler S.J."/>
            <person name="Dyachenko V."/>
            <person name="Godinez A."/>
            <person name="Kurtti T.J."/>
            <person name="Lichay M."/>
            <person name="Mullins K.E."/>
            <person name="Ott S."/>
            <person name="Pappas-Brown V."/>
            <person name="Paris D.H."/>
            <person name="Patel P."/>
            <person name="Richards A.L."/>
            <person name="Sadzewicz L."/>
            <person name="Sears K."/>
            <person name="Seidman D."/>
            <person name="Sengamalay N."/>
            <person name="Stenos J."/>
            <person name="Tallon L.J."/>
            <person name="Vincent G."/>
            <person name="Fraser C.M."/>
            <person name="Munderloh U."/>
            <person name="Dunning-Hotopp J.C."/>
        </authorList>
    </citation>
    <scope>NUCLEOTIDE SEQUENCE [LARGE SCALE GENOMIC DNA]</scope>
    <source>
        <strain evidence="2 4">UT144</strain>
    </source>
</reference>
<dbReference type="EMBL" id="LAOR01000107">
    <property type="protein sequence ID" value="KJW06583.1"/>
    <property type="molecule type" value="Genomic_DNA"/>
</dbReference>
<dbReference type="AlphaFoldDB" id="A0A0F3RJX9"/>
<keyword evidence="1" id="KW-0732">Signal</keyword>
<evidence type="ECO:0000313" key="2">
    <source>
        <dbReference type="EMBL" id="KJW06583.1"/>
    </source>
</evidence>